<accession>A0A8J5HGE5</accession>
<evidence type="ECO:0000313" key="7">
    <source>
        <dbReference type="Proteomes" id="UP000734854"/>
    </source>
</evidence>
<dbReference type="Proteomes" id="UP000734854">
    <property type="component" value="Unassembled WGS sequence"/>
</dbReference>
<evidence type="ECO:0000259" key="5">
    <source>
        <dbReference type="Pfam" id="PF03931"/>
    </source>
</evidence>
<dbReference type="AlphaFoldDB" id="A0A8J5HGE5"/>
<proteinExistence type="inferred from homology"/>
<evidence type="ECO:0000256" key="1">
    <source>
        <dbReference type="ARBA" id="ARBA00009993"/>
    </source>
</evidence>
<dbReference type="EMBL" id="JACMSC010000004">
    <property type="protein sequence ID" value="KAG6526435.1"/>
    <property type="molecule type" value="Genomic_DNA"/>
</dbReference>
<evidence type="ECO:0000313" key="6">
    <source>
        <dbReference type="EMBL" id="KAG6526435.1"/>
    </source>
</evidence>
<dbReference type="CDD" id="cd18322">
    <property type="entry name" value="BTB_POZ_SKP1"/>
    <property type="match status" value="1"/>
</dbReference>
<organism evidence="6 7">
    <name type="scientific">Zingiber officinale</name>
    <name type="common">Ginger</name>
    <name type="synonym">Amomum zingiber</name>
    <dbReference type="NCBI Taxonomy" id="94328"/>
    <lineage>
        <taxon>Eukaryota</taxon>
        <taxon>Viridiplantae</taxon>
        <taxon>Streptophyta</taxon>
        <taxon>Embryophyta</taxon>
        <taxon>Tracheophyta</taxon>
        <taxon>Spermatophyta</taxon>
        <taxon>Magnoliopsida</taxon>
        <taxon>Liliopsida</taxon>
        <taxon>Zingiberales</taxon>
        <taxon>Zingiberaceae</taxon>
        <taxon>Zingiber</taxon>
    </lineage>
</organism>
<dbReference type="InterPro" id="IPR016073">
    <property type="entry name" value="Skp1_comp_POZ"/>
</dbReference>
<evidence type="ECO:0000259" key="4">
    <source>
        <dbReference type="Pfam" id="PF01466"/>
    </source>
</evidence>
<comment type="function">
    <text evidence="3">Involved in ubiquitination and subsequent proteasomal degradation of target proteins. Together with CUL1, RBX1 and a F-box protein, it forms a SCF E3 ubiquitin ligase complex. The functional specificity of this complex depends on the type of F-box protein. In the SCF complex, it serves as an adapter that links the F-box protein to CUL1.</text>
</comment>
<dbReference type="PANTHER" id="PTHR11165">
    <property type="entry name" value="SKP1"/>
    <property type="match status" value="1"/>
</dbReference>
<dbReference type="Pfam" id="PF01466">
    <property type="entry name" value="Skp1"/>
    <property type="match status" value="1"/>
</dbReference>
<evidence type="ECO:0000256" key="2">
    <source>
        <dbReference type="ARBA" id="ARBA00022786"/>
    </source>
</evidence>
<dbReference type="InterPro" id="IPR016072">
    <property type="entry name" value="Skp1_comp_dimer"/>
</dbReference>
<comment type="pathway">
    <text evidence="3">Protein modification; protein ubiquitination.</text>
</comment>
<dbReference type="PIRSF" id="PIRSF028729">
    <property type="entry name" value="E3_ubiquit_lig_SCF_Skp"/>
    <property type="match status" value="1"/>
</dbReference>
<comment type="similarity">
    <text evidence="1 3">Belongs to the SKP1 family.</text>
</comment>
<gene>
    <name evidence="6" type="ORF">ZIOFF_016420</name>
</gene>
<keyword evidence="7" id="KW-1185">Reference proteome</keyword>
<name>A0A8J5HGE5_ZINOF</name>
<dbReference type="InterPro" id="IPR016897">
    <property type="entry name" value="SKP1"/>
</dbReference>
<reference evidence="6 7" key="1">
    <citation type="submission" date="2020-08" db="EMBL/GenBank/DDBJ databases">
        <title>Plant Genome Project.</title>
        <authorList>
            <person name="Zhang R.-G."/>
        </authorList>
    </citation>
    <scope>NUCLEOTIDE SEQUENCE [LARGE SCALE GENOMIC DNA]</scope>
    <source>
        <tissue evidence="6">Rhizome</tissue>
    </source>
</reference>
<dbReference type="SMART" id="SM00512">
    <property type="entry name" value="Skp1"/>
    <property type="match status" value="1"/>
</dbReference>
<protein>
    <recommendedName>
        <fullName evidence="3">SKP1-like protein</fullName>
    </recommendedName>
</protein>
<dbReference type="InterPro" id="IPR001232">
    <property type="entry name" value="SKP1-like"/>
</dbReference>
<keyword evidence="2 3" id="KW-0833">Ubl conjugation pathway</keyword>
<dbReference type="Pfam" id="PF03931">
    <property type="entry name" value="Skp1_POZ"/>
    <property type="match status" value="1"/>
</dbReference>
<feature type="domain" description="SKP1 component POZ" evidence="5">
    <location>
        <begin position="5"/>
        <end position="65"/>
    </location>
</feature>
<dbReference type="FunFam" id="3.30.710.10:FF:000026">
    <property type="entry name" value="E3 ubiquitin ligase complex SCF subunit"/>
    <property type="match status" value="1"/>
</dbReference>
<feature type="domain" description="SKP1 component dimerisation" evidence="4">
    <location>
        <begin position="110"/>
        <end position="157"/>
    </location>
</feature>
<dbReference type="GO" id="GO:0006511">
    <property type="term" value="P:ubiquitin-dependent protein catabolic process"/>
    <property type="evidence" value="ECO:0007669"/>
    <property type="project" value="InterPro"/>
</dbReference>
<comment type="subunit">
    <text evidence="3">Part of a SCF (SKP1-cullin-F-box) protein ligase complex.</text>
</comment>
<evidence type="ECO:0000256" key="3">
    <source>
        <dbReference type="PIRNR" id="PIRNR028729"/>
    </source>
</evidence>
<sequence>MDTDKKIILLSSEGDAFEVDTAVAMASQTIKHMIEDRCTEGGIPLPNVTSRILAKVLEYCKMHVNDYSVLSDDVTKLVPEELTAWDAEFVSVDQETLFSIILAANYLHIQRLLDLACQSVANMIRGQTTEEIRKIFNIKNDFDPEEEEEIRKENEWAFM</sequence>
<dbReference type="OrthoDB" id="7827685at2759"/>
<comment type="caution">
    <text evidence="6">The sequence shown here is derived from an EMBL/GenBank/DDBJ whole genome shotgun (WGS) entry which is preliminary data.</text>
</comment>